<feature type="non-terminal residue" evidence="2">
    <location>
        <position position="1"/>
    </location>
</feature>
<protein>
    <submittedName>
        <fullName evidence="2">(wild Malaysian banana) hypothetical protein</fullName>
    </submittedName>
</protein>
<accession>A0A8D7ANI2</accession>
<evidence type="ECO:0000313" key="2">
    <source>
        <dbReference type="EMBL" id="CAG1852918.1"/>
    </source>
</evidence>
<dbReference type="AlphaFoldDB" id="A0A8D7ANI2"/>
<name>A0A8D7ANI2_MUSAM</name>
<feature type="region of interest" description="Disordered" evidence="1">
    <location>
        <begin position="180"/>
        <end position="283"/>
    </location>
</feature>
<feature type="compositionally biased region" description="Basic residues" evidence="1">
    <location>
        <begin position="220"/>
        <end position="258"/>
    </location>
</feature>
<reference evidence="2" key="1">
    <citation type="submission" date="2021-03" db="EMBL/GenBank/DDBJ databases">
        <authorList>
            <consortium name="Genoscope - CEA"/>
            <person name="William W."/>
        </authorList>
    </citation>
    <scope>NUCLEOTIDE SEQUENCE</scope>
    <source>
        <strain evidence="2">Doubled-haploid Pahang</strain>
    </source>
</reference>
<feature type="compositionally biased region" description="Basic and acidic residues" evidence="1">
    <location>
        <begin position="200"/>
        <end position="216"/>
    </location>
</feature>
<proteinExistence type="predicted"/>
<organism evidence="2">
    <name type="scientific">Musa acuminata subsp. malaccensis</name>
    <name type="common">Wild banana</name>
    <name type="synonym">Musa malaccensis</name>
    <dbReference type="NCBI Taxonomy" id="214687"/>
    <lineage>
        <taxon>Eukaryota</taxon>
        <taxon>Viridiplantae</taxon>
        <taxon>Streptophyta</taxon>
        <taxon>Embryophyta</taxon>
        <taxon>Tracheophyta</taxon>
        <taxon>Spermatophyta</taxon>
        <taxon>Magnoliopsida</taxon>
        <taxon>Liliopsida</taxon>
        <taxon>Zingiberales</taxon>
        <taxon>Musaceae</taxon>
        <taxon>Musa</taxon>
    </lineage>
</organism>
<gene>
    <name evidence="2" type="ORF">GSMUA_311440.1</name>
</gene>
<feature type="compositionally biased region" description="Basic and acidic residues" evidence="1">
    <location>
        <begin position="264"/>
        <end position="283"/>
    </location>
</feature>
<sequence>NLALNFYCFDGLETGNEPFPVWSCTRLDPSRLYMRPWTGTGRFSCRLSHYWSCNHDMFYKEGVSMLRSVTRVFTRLLNTLPLPSSNPSMRSISSSSFSIATISASSKPFFDGLFIAQTIQEPQPDTDRKTSVDVAAVAATASAMIPAISESGPIPGAKVGDLARSLMDEASPAISFSTRRWDRAADASRTGSPRRMAVRPSERCCLRAMASERKEPWASARRRKSSKRRSAQAGRRRRVSRVRGRWRRSSRAARRRLIRANPSRRGEERRERISSRRGERTGQGKLVERIWWGASRRRQGLAPGLRLDREKEKRNPKT</sequence>
<dbReference type="EMBL" id="HG996476">
    <property type="protein sequence ID" value="CAG1852918.1"/>
    <property type="molecule type" value="Genomic_DNA"/>
</dbReference>
<evidence type="ECO:0000256" key="1">
    <source>
        <dbReference type="SAM" id="MobiDB-lite"/>
    </source>
</evidence>
<feature type="non-terminal residue" evidence="2">
    <location>
        <position position="318"/>
    </location>
</feature>